<gene>
    <name evidence="10" type="primary">LOC118238502</name>
</gene>
<dbReference type="Proteomes" id="UP001108280">
    <property type="component" value="Chromosome 3"/>
</dbReference>
<dbReference type="KEGG" id="cge:118238502"/>
<keyword evidence="6" id="KW-0175">Coiled coil</keyword>
<dbReference type="InterPro" id="IPR008253">
    <property type="entry name" value="Marvel"/>
</dbReference>
<accession>A0A9J7GSR0</accession>
<keyword evidence="3 7" id="KW-1133">Transmembrane helix</keyword>
<reference evidence="10" key="3">
    <citation type="submission" date="2025-08" db="UniProtKB">
        <authorList>
            <consortium name="RefSeq"/>
        </authorList>
    </citation>
    <scope>IDENTIFICATION</scope>
    <source>
        <strain evidence="10">17A/GY</strain>
        <tissue evidence="10">Liver</tissue>
    </source>
</reference>
<dbReference type="PROSITE" id="PS51225">
    <property type="entry name" value="MARVEL"/>
    <property type="match status" value="1"/>
</dbReference>
<feature type="transmembrane region" description="Helical" evidence="7">
    <location>
        <begin position="133"/>
        <end position="153"/>
    </location>
</feature>
<reference evidence="9" key="2">
    <citation type="journal article" date="2020" name="Biotechnol. Bioeng.">
        <title>Chromosome-scale scaffolds for the Chinese hamster reference genome assembly to facilitate the study of the CHO epigenome.</title>
        <authorList>
            <person name="Hilliard W."/>
            <person name="MacDonald M."/>
            <person name="Lee K.H."/>
        </authorList>
    </citation>
    <scope>NUCLEOTIDE SEQUENCE [LARGE SCALE GENOMIC DNA]</scope>
    <source>
        <strain evidence="9">17A/GY</strain>
    </source>
</reference>
<dbReference type="RefSeq" id="XP_035309921.1">
    <property type="nucleotide sequence ID" value="XM_035454030.1"/>
</dbReference>
<evidence type="ECO:0000256" key="6">
    <source>
        <dbReference type="SAM" id="Coils"/>
    </source>
</evidence>
<feature type="transmembrane region" description="Helical" evidence="7">
    <location>
        <begin position="36"/>
        <end position="60"/>
    </location>
</feature>
<reference evidence="9" key="1">
    <citation type="journal article" date="2018" name="Biotechnol. Bioeng.">
        <title>A reference genome of the Chinese hamster based on a hybrid assembly strategy.</title>
        <authorList>
            <person name="Rupp O."/>
            <person name="MacDonald M.L."/>
            <person name="Li S."/>
            <person name="Dhiman H."/>
            <person name="Polson S."/>
            <person name="Griep S."/>
            <person name="Heffner K."/>
            <person name="Hernandez I."/>
            <person name="Brinkrolf K."/>
            <person name="Jadhav V."/>
            <person name="Samoudi M."/>
            <person name="Hao H."/>
            <person name="Kingham B."/>
            <person name="Goesmann A."/>
            <person name="Betenbaugh M.J."/>
            <person name="Lewis N.E."/>
            <person name="Borth N."/>
            <person name="Lee K.H."/>
        </authorList>
    </citation>
    <scope>NUCLEOTIDE SEQUENCE [LARGE SCALE GENOMIC DNA]</scope>
    <source>
        <strain evidence="9">17A/GY</strain>
    </source>
</reference>
<comment type="subcellular location">
    <subcellularLocation>
        <location evidence="1">Membrane</location>
        <topology evidence="1">Multi-pass membrane protein</topology>
    </subcellularLocation>
</comment>
<sequence>MQAPPPARVDGPGVRPKEAKRGFRRYRWEFKDSNRVFWTMGHAEVKILNIVCMVAALQLFETVATHPILILLLTMEVSIFAFFIFLYTFAIDRYMPFISWPITEILNDLFIFVFMIGGIIFAAKVRRVMPPPYIGAVILMVISAILALVDLYLQKKHLKGKKIPKSAVGHRILSVLMETITKEEEMRIRKANEEFENEEKERRRREKKK</sequence>
<protein>
    <submittedName>
        <fullName evidence="10">CKLF-like MARVEL transmembrane domain-containing protein 2A</fullName>
    </submittedName>
</protein>
<feature type="transmembrane region" description="Helical" evidence="7">
    <location>
        <begin position="102"/>
        <end position="121"/>
    </location>
</feature>
<feature type="coiled-coil region" evidence="6">
    <location>
        <begin position="181"/>
        <end position="208"/>
    </location>
</feature>
<dbReference type="GeneID" id="118238502"/>
<dbReference type="OrthoDB" id="9634153at2759"/>
<evidence type="ECO:0000256" key="2">
    <source>
        <dbReference type="ARBA" id="ARBA00022692"/>
    </source>
</evidence>
<evidence type="ECO:0000256" key="1">
    <source>
        <dbReference type="ARBA" id="ARBA00004141"/>
    </source>
</evidence>
<proteinExistence type="predicted"/>
<keyword evidence="4 5" id="KW-0472">Membrane</keyword>
<keyword evidence="9" id="KW-1185">Reference proteome</keyword>
<dbReference type="AlphaFoldDB" id="A0A9J7GSR0"/>
<evidence type="ECO:0000256" key="5">
    <source>
        <dbReference type="PROSITE-ProRule" id="PRU00581"/>
    </source>
</evidence>
<evidence type="ECO:0000256" key="3">
    <source>
        <dbReference type="ARBA" id="ARBA00022989"/>
    </source>
</evidence>
<evidence type="ECO:0000256" key="7">
    <source>
        <dbReference type="SAM" id="Phobius"/>
    </source>
</evidence>
<evidence type="ECO:0000259" key="8">
    <source>
        <dbReference type="PROSITE" id="PS51225"/>
    </source>
</evidence>
<organism evidence="9 10">
    <name type="scientific">Cricetulus griseus</name>
    <name type="common">Chinese hamster</name>
    <name type="synonym">Cricetulus barabensis griseus</name>
    <dbReference type="NCBI Taxonomy" id="10029"/>
    <lineage>
        <taxon>Eukaryota</taxon>
        <taxon>Metazoa</taxon>
        <taxon>Chordata</taxon>
        <taxon>Craniata</taxon>
        <taxon>Vertebrata</taxon>
        <taxon>Euteleostomi</taxon>
        <taxon>Mammalia</taxon>
        <taxon>Eutheria</taxon>
        <taxon>Euarchontoglires</taxon>
        <taxon>Glires</taxon>
        <taxon>Rodentia</taxon>
        <taxon>Myomorpha</taxon>
        <taxon>Muroidea</taxon>
        <taxon>Cricetidae</taxon>
        <taxon>Cricetinae</taxon>
        <taxon>Cricetulus</taxon>
    </lineage>
</organism>
<feature type="transmembrane region" description="Helical" evidence="7">
    <location>
        <begin position="66"/>
        <end position="90"/>
    </location>
</feature>
<keyword evidence="2 5" id="KW-0812">Transmembrane</keyword>
<name>A0A9J7GSR0_CRIGR</name>
<evidence type="ECO:0000313" key="9">
    <source>
        <dbReference type="Proteomes" id="UP001108280"/>
    </source>
</evidence>
<evidence type="ECO:0000313" key="10">
    <source>
        <dbReference type="RefSeq" id="XP_035297582.1"/>
    </source>
</evidence>
<dbReference type="Pfam" id="PF01284">
    <property type="entry name" value="MARVEL"/>
    <property type="match status" value="1"/>
</dbReference>
<feature type="domain" description="MARVEL" evidence="8">
    <location>
        <begin position="37"/>
        <end position="159"/>
    </location>
</feature>
<dbReference type="RefSeq" id="XP_035297582.1">
    <property type="nucleotide sequence ID" value="XM_035441691.1"/>
</dbReference>
<evidence type="ECO:0000256" key="4">
    <source>
        <dbReference type="ARBA" id="ARBA00023136"/>
    </source>
</evidence>
<dbReference type="GO" id="GO:0016020">
    <property type="term" value="C:membrane"/>
    <property type="evidence" value="ECO:0007669"/>
    <property type="project" value="UniProtKB-SubCell"/>
</dbReference>